<dbReference type="Gene3D" id="1.10.357.10">
    <property type="entry name" value="Tetracycline Repressor, domain 2"/>
    <property type="match status" value="1"/>
</dbReference>
<dbReference type="AlphaFoldDB" id="A0AB35K847"/>
<dbReference type="GO" id="GO:0003677">
    <property type="term" value="F:DNA binding"/>
    <property type="evidence" value="ECO:0007669"/>
    <property type="project" value="UniProtKB-UniRule"/>
</dbReference>
<reference evidence="4" key="1">
    <citation type="submission" date="2022-12" db="EMBL/GenBank/DDBJ databases">
        <title>Acinetobacter lactucae: Emerging opportunistic pathogenic species of genus Acinetobacter isolated from immunocompromised patients in clinical settings of India.</title>
        <authorList>
            <person name="Amar A.K."/>
            <person name="Sawant A.R."/>
            <person name="Meera M."/>
            <person name="Tomar A."/>
            <person name="Sistla S."/>
            <person name="Prashanth K."/>
        </authorList>
    </citation>
    <scope>NUCLEOTIDE SEQUENCE</scope>
    <source>
        <strain evidence="4">PKAL1828C</strain>
    </source>
</reference>
<dbReference type="PANTHER" id="PTHR43479:SF11">
    <property type="entry name" value="ACREF_ENVCD OPERON REPRESSOR-RELATED"/>
    <property type="match status" value="1"/>
</dbReference>
<dbReference type="InterPro" id="IPR001647">
    <property type="entry name" value="HTH_TetR"/>
</dbReference>
<feature type="domain" description="HTH tetR-type" evidence="3">
    <location>
        <begin position="17"/>
        <end position="77"/>
    </location>
</feature>
<accession>A0AB35K847</accession>
<evidence type="ECO:0000256" key="2">
    <source>
        <dbReference type="PROSITE-ProRule" id="PRU00335"/>
    </source>
</evidence>
<dbReference type="PANTHER" id="PTHR43479">
    <property type="entry name" value="ACREF/ENVCD OPERON REPRESSOR-RELATED"/>
    <property type="match status" value="1"/>
</dbReference>
<evidence type="ECO:0000259" key="3">
    <source>
        <dbReference type="PROSITE" id="PS50977"/>
    </source>
</evidence>
<protein>
    <submittedName>
        <fullName evidence="4">TetR/AcrR family transcriptional regulator</fullName>
    </submittedName>
</protein>
<dbReference type="Pfam" id="PF00440">
    <property type="entry name" value="TetR_N"/>
    <property type="match status" value="1"/>
</dbReference>
<proteinExistence type="predicted"/>
<dbReference type="SUPFAM" id="SSF46689">
    <property type="entry name" value="Homeodomain-like"/>
    <property type="match status" value="1"/>
</dbReference>
<dbReference type="Proteomes" id="UP001150055">
    <property type="component" value="Unassembled WGS sequence"/>
</dbReference>
<evidence type="ECO:0000256" key="1">
    <source>
        <dbReference type="ARBA" id="ARBA00023125"/>
    </source>
</evidence>
<organism evidence="4 5">
    <name type="scientific">Acinetobacter lactucae</name>
    <dbReference type="NCBI Taxonomy" id="1785128"/>
    <lineage>
        <taxon>Bacteria</taxon>
        <taxon>Pseudomonadati</taxon>
        <taxon>Pseudomonadota</taxon>
        <taxon>Gammaproteobacteria</taxon>
        <taxon>Moraxellales</taxon>
        <taxon>Moraxellaceae</taxon>
        <taxon>Acinetobacter</taxon>
        <taxon>Acinetobacter calcoaceticus/baumannii complex</taxon>
    </lineage>
</organism>
<dbReference type="InterPro" id="IPR009057">
    <property type="entry name" value="Homeodomain-like_sf"/>
</dbReference>
<dbReference type="RefSeq" id="WP_274579242.1">
    <property type="nucleotide sequence ID" value="NZ_JALNTG010000054.1"/>
</dbReference>
<evidence type="ECO:0000313" key="4">
    <source>
        <dbReference type="EMBL" id="MDD9321228.1"/>
    </source>
</evidence>
<gene>
    <name evidence="4" type="ORF">M0O54_14110</name>
</gene>
<dbReference type="InterPro" id="IPR050624">
    <property type="entry name" value="HTH-type_Tx_Regulator"/>
</dbReference>
<feature type="DNA-binding region" description="H-T-H motif" evidence="2">
    <location>
        <begin position="40"/>
        <end position="59"/>
    </location>
</feature>
<dbReference type="EMBL" id="JALNTG010000054">
    <property type="protein sequence ID" value="MDD9321228.1"/>
    <property type="molecule type" value="Genomic_DNA"/>
</dbReference>
<comment type="caution">
    <text evidence="4">The sequence shown here is derived from an EMBL/GenBank/DDBJ whole genome shotgun (WGS) entry which is preliminary data.</text>
</comment>
<keyword evidence="1 2" id="KW-0238">DNA-binding</keyword>
<evidence type="ECO:0000313" key="5">
    <source>
        <dbReference type="Proteomes" id="UP001150055"/>
    </source>
</evidence>
<dbReference type="PROSITE" id="PS50977">
    <property type="entry name" value="HTH_TETR_2"/>
    <property type="match status" value="1"/>
</dbReference>
<name>A0AB35K847_9GAMM</name>
<sequence length="206" mass="23817">MFTVYSQESKLSHESQQDRRQRIIDQALVLVMKNGLDNVAISDIAKACQLGPGQIYRCFKDKDEIIQNLIKRIADKRVKNSDLHSQNMIESISYDLAQGYPHQMEKSELYLLYEILNLDRNQKNSELVDQAEKELMYKGLDILKNRYPQASESEIRAIAEVIATISDGTILRTAKGYSNNVDKKILEKFYLTLLRTFDSMFKTPDE</sequence>